<dbReference type="Gene3D" id="1.10.10.10">
    <property type="entry name" value="Winged helix-like DNA-binding domain superfamily/Winged helix DNA-binding domain"/>
    <property type="match status" value="1"/>
</dbReference>
<proteinExistence type="inferred from homology"/>
<dbReference type="GO" id="GO:0003677">
    <property type="term" value="F:DNA binding"/>
    <property type="evidence" value="ECO:0007669"/>
    <property type="project" value="UniProtKB-KW"/>
</dbReference>
<dbReference type="FunFam" id="1.10.10.10:FF:000001">
    <property type="entry name" value="LysR family transcriptional regulator"/>
    <property type="match status" value="1"/>
</dbReference>
<gene>
    <name evidence="6" type="primary">gltC</name>
    <name evidence="6" type="ORF">Poly21_50660</name>
</gene>
<name>A0A5C6BEL3_9BACT</name>
<comment type="similarity">
    <text evidence="1">Belongs to the LysR transcriptional regulatory family.</text>
</comment>
<dbReference type="Pfam" id="PF03466">
    <property type="entry name" value="LysR_substrate"/>
    <property type="match status" value="1"/>
</dbReference>
<dbReference type="AlphaFoldDB" id="A0A5C6BEL3"/>
<dbReference type="PROSITE" id="PS50931">
    <property type="entry name" value="HTH_LYSR"/>
    <property type="match status" value="1"/>
</dbReference>
<dbReference type="PRINTS" id="PR00039">
    <property type="entry name" value="HTHLYSR"/>
</dbReference>
<evidence type="ECO:0000313" key="6">
    <source>
        <dbReference type="EMBL" id="TWU10097.1"/>
    </source>
</evidence>
<dbReference type="InterPro" id="IPR036390">
    <property type="entry name" value="WH_DNA-bd_sf"/>
</dbReference>
<evidence type="ECO:0000313" key="7">
    <source>
        <dbReference type="Proteomes" id="UP000319908"/>
    </source>
</evidence>
<comment type="caution">
    <text evidence="6">The sequence shown here is derived from an EMBL/GenBank/DDBJ whole genome shotgun (WGS) entry which is preliminary data.</text>
</comment>
<dbReference type="InterPro" id="IPR000847">
    <property type="entry name" value="LysR_HTH_N"/>
</dbReference>
<dbReference type="CDD" id="cd05466">
    <property type="entry name" value="PBP2_LTTR_substrate"/>
    <property type="match status" value="1"/>
</dbReference>
<evidence type="ECO:0000256" key="4">
    <source>
        <dbReference type="ARBA" id="ARBA00023163"/>
    </source>
</evidence>
<protein>
    <submittedName>
        <fullName evidence="6">HTH-type transcriptional regulator GltC</fullName>
    </submittedName>
</protein>
<dbReference type="PANTHER" id="PTHR30419">
    <property type="entry name" value="HTH-TYPE TRANSCRIPTIONAL REGULATOR YBHD"/>
    <property type="match status" value="1"/>
</dbReference>
<dbReference type="InterPro" id="IPR036388">
    <property type="entry name" value="WH-like_DNA-bd_sf"/>
</dbReference>
<feature type="domain" description="HTH lysR-type" evidence="5">
    <location>
        <begin position="1"/>
        <end position="58"/>
    </location>
</feature>
<dbReference type="InterPro" id="IPR050950">
    <property type="entry name" value="HTH-type_LysR_regulators"/>
</dbReference>
<dbReference type="SUPFAM" id="SSF53850">
    <property type="entry name" value="Periplasmic binding protein-like II"/>
    <property type="match status" value="1"/>
</dbReference>
<dbReference type="GO" id="GO:0003700">
    <property type="term" value="F:DNA-binding transcription factor activity"/>
    <property type="evidence" value="ECO:0007669"/>
    <property type="project" value="InterPro"/>
</dbReference>
<dbReference type="Proteomes" id="UP000319908">
    <property type="component" value="Unassembled WGS sequence"/>
</dbReference>
<dbReference type="GO" id="GO:0005829">
    <property type="term" value="C:cytosol"/>
    <property type="evidence" value="ECO:0007669"/>
    <property type="project" value="TreeGrafter"/>
</dbReference>
<accession>A0A5C6BEL3</accession>
<dbReference type="RefSeq" id="WP_146409549.1">
    <property type="nucleotide sequence ID" value="NZ_SJPU01000004.1"/>
</dbReference>
<evidence type="ECO:0000259" key="5">
    <source>
        <dbReference type="PROSITE" id="PS50931"/>
    </source>
</evidence>
<reference evidence="6 7" key="1">
    <citation type="journal article" date="2020" name="Antonie Van Leeuwenhoek">
        <title>Rhodopirellula heiligendammensis sp. nov., Rhodopirellula pilleata sp. nov., and Rhodopirellula solitaria sp. nov. isolated from natural or artificial marine surfaces in Northern Germany and California, USA, and emended description of the genus Rhodopirellula.</title>
        <authorList>
            <person name="Kallscheuer N."/>
            <person name="Wiegand S."/>
            <person name="Jogler M."/>
            <person name="Boedeker C."/>
            <person name="Peeters S.H."/>
            <person name="Rast P."/>
            <person name="Heuer A."/>
            <person name="Jetten M.S.M."/>
            <person name="Rohde M."/>
            <person name="Jogler C."/>
        </authorList>
    </citation>
    <scope>NUCLEOTIDE SEQUENCE [LARGE SCALE GENOMIC DNA]</scope>
    <source>
        <strain evidence="6 7">Poly21</strain>
    </source>
</reference>
<dbReference type="Gene3D" id="3.40.190.290">
    <property type="match status" value="1"/>
</dbReference>
<evidence type="ECO:0000256" key="3">
    <source>
        <dbReference type="ARBA" id="ARBA00023125"/>
    </source>
</evidence>
<dbReference type="Pfam" id="PF00126">
    <property type="entry name" value="HTH_1"/>
    <property type="match status" value="1"/>
</dbReference>
<evidence type="ECO:0000256" key="1">
    <source>
        <dbReference type="ARBA" id="ARBA00009437"/>
    </source>
</evidence>
<keyword evidence="4" id="KW-0804">Transcription</keyword>
<dbReference type="PANTHER" id="PTHR30419:SF8">
    <property type="entry name" value="NITROGEN ASSIMILATION TRANSCRIPTIONAL ACTIVATOR-RELATED"/>
    <property type="match status" value="1"/>
</dbReference>
<dbReference type="OrthoDB" id="9785745at2"/>
<keyword evidence="7" id="KW-1185">Reference proteome</keyword>
<keyword evidence="2" id="KW-0805">Transcription regulation</keyword>
<evidence type="ECO:0000256" key="2">
    <source>
        <dbReference type="ARBA" id="ARBA00023015"/>
    </source>
</evidence>
<dbReference type="EMBL" id="SJPU01000004">
    <property type="protein sequence ID" value="TWU10097.1"/>
    <property type="molecule type" value="Genomic_DNA"/>
</dbReference>
<dbReference type="InterPro" id="IPR005119">
    <property type="entry name" value="LysR_subst-bd"/>
</dbReference>
<dbReference type="SUPFAM" id="SSF46785">
    <property type="entry name" value="Winged helix' DNA-binding domain"/>
    <property type="match status" value="1"/>
</dbReference>
<sequence length="323" mass="35746">MQLRTFELFCHVADQRSFSKAAEAAGVTQSAVSQSIGHLEDSLGTKLFDRSKRPLALTEAGQIYWRGVRNIVGQYKELVEQVQNHDRRRSDTVTVGTVYSVGLSYMPEATKAFEENHPNVCVRTEFGSSQRVVELVLENKVDFGLVSFPRATKILGTIPWQSEPMRLVCSAEHVLASETEIPASRLRGVDMIGFERGLVLRQAIDQCLKAAGISVVTTMEFDNCDSIVRAIQANRGLGIIPEAAVRRETANGTLRVIACREIQMVRPLGIIFRKRGTLSRAATEFGSLLLGHEMEHDLLTKTEAAKADRDKCESNDRAASVLI</sequence>
<organism evidence="6 7">
    <name type="scientific">Allorhodopirellula heiligendammensis</name>
    <dbReference type="NCBI Taxonomy" id="2714739"/>
    <lineage>
        <taxon>Bacteria</taxon>
        <taxon>Pseudomonadati</taxon>
        <taxon>Planctomycetota</taxon>
        <taxon>Planctomycetia</taxon>
        <taxon>Pirellulales</taxon>
        <taxon>Pirellulaceae</taxon>
        <taxon>Allorhodopirellula</taxon>
    </lineage>
</organism>
<keyword evidence="3" id="KW-0238">DNA-binding</keyword>